<feature type="domain" description="Carboxylesterase type B" evidence="14">
    <location>
        <begin position="26"/>
        <end position="577"/>
    </location>
</feature>
<evidence type="ECO:0000256" key="2">
    <source>
        <dbReference type="ARBA" id="ARBA00005964"/>
    </source>
</evidence>
<evidence type="ECO:0000313" key="16">
    <source>
        <dbReference type="Proteomes" id="UP000838412"/>
    </source>
</evidence>
<dbReference type="PROSITE" id="PS00941">
    <property type="entry name" value="CARBOXYLESTERASE_B_2"/>
    <property type="match status" value="1"/>
</dbReference>
<keyword evidence="3" id="KW-1003">Cell membrane</keyword>
<dbReference type="Pfam" id="PF00135">
    <property type="entry name" value="COesterase"/>
    <property type="match status" value="1"/>
</dbReference>
<keyword evidence="5 13" id="KW-0732">Signal</keyword>
<dbReference type="OrthoDB" id="408631at2759"/>
<feature type="transmembrane region" description="Helical" evidence="12">
    <location>
        <begin position="678"/>
        <end position="700"/>
    </location>
</feature>
<evidence type="ECO:0000259" key="14">
    <source>
        <dbReference type="Pfam" id="PF00135"/>
    </source>
</evidence>
<dbReference type="Gene3D" id="3.40.50.1820">
    <property type="entry name" value="alpha/beta hydrolase"/>
    <property type="match status" value="1"/>
</dbReference>
<evidence type="ECO:0000256" key="7">
    <source>
        <dbReference type="ARBA" id="ARBA00022989"/>
    </source>
</evidence>
<comment type="subcellular location">
    <subcellularLocation>
        <location evidence="1">Cell membrane</location>
        <topology evidence="1">Single-pass type I membrane protein</topology>
    </subcellularLocation>
</comment>
<dbReference type="PRINTS" id="PR01090">
    <property type="entry name" value="NEUROLIGIN"/>
</dbReference>
<dbReference type="AlphaFoldDB" id="A0A8J9YYP5"/>
<dbReference type="GO" id="GO:0007416">
    <property type="term" value="P:synapse assembly"/>
    <property type="evidence" value="ECO:0007669"/>
    <property type="project" value="UniProtKB-ARBA"/>
</dbReference>
<dbReference type="FunFam" id="3.40.50.1820:FF:000505">
    <property type="entry name" value="Uncharacterized protein"/>
    <property type="match status" value="1"/>
</dbReference>
<proteinExistence type="inferred from homology"/>
<dbReference type="GO" id="GO:0042043">
    <property type="term" value="F:neurexin family protein binding"/>
    <property type="evidence" value="ECO:0007669"/>
    <property type="project" value="InterPro"/>
</dbReference>
<keyword evidence="6" id="KW-0130">Cell adhesion</keyword>
<keyword evidence="9" id="KW-1015">Disulfide bond</keyword>
<dbReference type="InterPro" id="IPR019819">
    <property type="entry name" value="Carboxylesterase_B_CS"/>
</dbReference>
<dbReference type="Proteomes" id="UP000838412">
    <property type="component" value="Chromosome 14"/>
</dbReference>
<dbReference type="SUPFAM" id="SSF53474">
    <property type="entry name" value="alpha/beta-Hydrolases"/>
    <property type="match status" value="1"/>
</dbReference>
<name>A0A8J9YYP5_BRALA</name>
<keyword evidence="10" id="KW-0325">Glycoprotein</keyword>
<evidence type="ECO:0000256" key="3">
    <source>
        <dbReference type="ARBA" id="ARBA00022475"/>
    </source>
</evidence>
<keyword evidence="16" id="KW-1185">Reference proteome</keyword>
<evidence type="ECO:0000256" key="13">
    <source>
        <dbReference type="SAM" id="SignalP"/>
    </source>
</evidence>
<evidence type="ECO:0000256" key="12">
    <source>
        <dbReference type="SAM" id="Phobius"/>
    </source>
</evidence>
<dbReference type="GO" id="GO:0005886">
    <property type="term" value="C:plasma membrane"/>
    <property type="evidence" value="ECO:0007669"/>
    <property type="project" value="UniProtKB-SubCell"/>
</dbReference>
<dbReference type="InterPro" id="IPR002018">
    <property type="entry name" value="CarbesteraseB"/>
</dbReference>
<feature type="region of interest" description="Disordered" evidence="11">
    <location>
        <begin position="608"/>
        <end position="632"/>
    </location>
</feature>
<protein>
    <submittedName>
        <fullName evidence="15">NLGN4X protein</fullName>
    </submittedName>
</protein>
<evidence type="ECO:0000256" key="5">
    <source>
        <dbReference type="ARBA" id="ARBA00022729"/>
    </source>
</evidence>
<accession>A0A8J9YYP5</accession>
<evidence type="ECO:0000256" key="1">
    <source>
        <dbReference type="ARBA" id="ARBA00004251"/>
    </source>
</evidence>
<dbReference type="InterPro" id="IPR000460">
    <property type="entry name" value="Nlgn"/>
</dbReference>
<feature type="chain" id="PRO_5035438514" evidence="13">
    <location>
        <begin position="24"/>
        <end position="761"/>
    </location>
</feature>
<sequence length="761" mass="86148">MYSSSLAPIWILLILLHVSCCNSDDRPLVHTKYGPIVGKRVRMHQYNPNLQDVMQFLGIPYARAPVKDLRFRPPEKPEKWKIVRNCTHFAPVCPQPLDLPESQLVRPSMKRKWKAMKPLMTSMDEDCLYLNVYHPADVDPENIDKKERYPLAVMVFIHGGDFVHGAGSMYDGSVLASHGTVVVVTINYRIGILGYLSTTDNSAVGNYALMDQIAALRWVNDNIANFKGDPTRVTLFGSETGAVNINLLTLAPEAAGLFRRAILQGGSAIASWSLSPDPRRFSNLLAENVSCCRPNTTLGVECLRTIPWRDLLAVEISSPNPFKSTFGPIIDGEVVPDNPKTLMRGELFRSYDILMGVTEQDGYKYVEDFPGVDEGINDEGFRLVIGDFVNQVYPYRENEIQDAVAFMYTNWGEENNRTRRDGVVRMFTEHQVAVPLIILSNLHSNENFETSTYFYTFNHRPSSSPYPPWVEAAHSEDMPFVFGAPLVGLRIYRDSNYTKSEIMLSAAIMTYWTNFAKSGDPNWPIEQKTRFVHERPNRYEEVEWLSYRADNDSDFYMYFGMKPRVPKGYRSQRVAFWVELVPKLLRPKQVRNSESSLVKDPNELCELLDTSPHAGGDGDGTGKKPSSWIPMKSDSDTVRTTCMPFIAIPTRDPSAKDISWPGKDITWVRKKPGNSSELSIVIAVGTSLFFLNVVVFAVCYHRRNNKPIRYSEENAQERVRLKVTDVREVIKALELEDCAIGPNGDCQLETTELTECPSKVI</sequence>
<reference evidence="15" key="1">
    <citation type="submission" date="2022-01" db="EMBL/GenBank/DDBJ databases">
        <authorList>
            <person name="Braso-Vives M."/>
        </authorList>
    </citation>
    <scope>NUCLEOTIDE SEQUENCE</scope>
</reference>
<evidence type="ECO:0000256" key="11">
    <source>
        <dbReference type="SAM" id="MobiDB-lite"/>
    </source>
</evidence>
<keyword evidence="7 12" id="KW-1133">Transmembrane helix</keyword>
<keyword evidence="4 12" id="KW-0812">Transmembrane</keyword>
<feature type="signal peptide" evidence="13">
    <location>
        <begin position="1"/>
        <end position="23"/>
    </location>
</feature>
<evidence type="ECO:0000256" key="8">
    <source>
        <dbReference type="ARBA" id="ARBA00023136"/>
    </source>
</evidence>
<evidence type="ECO:0000313" key="15">
    <source>
        <dbReference type="EMBL" id="CAH1244316.1"/>
    </source>
</evidence>
<evidence type="ECO:0000256" key="9">
    <source>
        <dbReference type="ARBA" id="ARBA00023157"/>
    </source>
</evidence>
<evidence type="ECO:0000256" key="10">
    <source>
        <dbReference type="ARBA" id="ARBA00023180"/>
    </source>
</evidence>
<keyword evidence="8 12" id="KW-0472">Membrane</keyword>
<evidence type="ECO:0000256" key="4">
    <source>
        <dbReference type="ARBA" id="ARBA00022692"/>
    </source>
</evidence>
<gene>
    <name evidence="15" type="primary">NLGN4X</name>
    <name evidence="15" type="ORF">BLAG_LOCUS6975</name>
</gene>
<organism evidence="15 16">
    <name type="scientific">Branchiostoma lanceolatum</name>
    <name type="common">Common lancelet</name>
    <name type="synonym">Amphioxus lanceolatum</name>
    <dbReference type="NCBI Taxonomy" id="7740"/>
    <lineage>
        <taxon>Eukaryota</taxon>
        <taxon>Metazoa</taxon>
        <taxon>Chordata</taxon>
        <taxon>Cephalochordata</taxon>
        <taxon>Leptocardii</taxon>
        <taxon>Amphioxiformes</taxon>
        <taxon>Branchiostomatidae</taxon>
        <taxon>Branchiostoma</taxon>
    </lineage>
</organism>
<dbReference type="EMBL" id="OV696699">
    <property type="protein sequence ID" value="CAH1244316.1"/>
    <property type="molecule type" value="Genomic_DNA"/>
</dbReference>
<dbReference type="InterPro" id="IPR051093">
    <property type="entry name" value="Neuroligin/BSAL"/>
</dbReference>
<comment type="similarity">
    <text evidence="2">Belongs to the type-B carboxylesterase/lipase family.</text>
</comment>
<dbReference type="GO" id="GO:0007155">
    <property type="term" value="P:cell adhesion"/>
    <property type="evidence" value="ECO:0007669"/>
    <property type="project" value="UniProtKB-KW"/>
</dbReference>
<evidence type="ECO:0000256" key="6">
    <source>
        <dbReference type="ARBA" id="ARBA00022889"/>
    </source>
</evidence>
<dbReference type="PANTHER" id="PTHR43903">
    <property type="entry name" value="NEUROLIGIN"/>
    <property type="match status" value="1"/>
</dbReference>
<dbReference type="InterPro" id="IPR029058">
    <property type="entry name" value="AB_hydrolase_fold"/>
</dbReference>